<reference evidence="1 3" key="1">
    <citation type="journal article" date="2020" name="Stud. Mycol.">
        <title>101 Dothideomycetes genomes: a test case for predicting lifestyles and emergence of pathogens.</title>
        <authorList>
            <person name="Haridas S."/>
            <person name="Albert R."/>
            <person name="Binder M."/>
            <person name="Bloem J."/>
            <person name="Labutti K."/>
            <person name="Salamov A."/>
            <person name="Andreopoulos B."/>
            <person name="Baker S."/>
            <person name="Barry K."/>
            <person name="Bills G."/>
            <person name="Bluhm B."/>
            <person name="Cannon C."/>
            <person name="Castanera R."/>
            <person name="Culley D."/>
            <person name="Daum C."/>
            <person name="Ezra D."/>
            <person name="Gonzalez J."/>
            <person name="Henrissat B."/>
            <person name="Kuo A."/>
            <person name="Liang C."/>
            <person name="Lipzen A."/>
            <person name="Lutzoni F."/>
            <person name="Magnuson J."/>
            <person name="Mondo S."/>
            <person name="Nolan M."/>
            <person name="Ohm R."/>
            <person name="Pangilinan J."/>
            <person name="Park H.-J."/>
            <person name="Ramirez L."/>
            <person name="Alfaro M."/>
            <person name="Sun H."/>
            <person name="Tritt A."/>
            <person name="Yoshinaga Y."/>
            <person name="Zwiers L.-H."/>
            <person name="Turgeon B."/>
            <person name="Goodwin S."/>
            <person name="Spatafora J."/>
            <person name="Crous P."/>
            <person name="Grigoriev I."/>
        </authorList>
    </citation>
    <scope>NUCLEOTIDE SEQUENCE</scope>
    <source>
        <strain evidence="1 3">CBS 304.34</strain>
    </source>
</reference>
<dbReference type="GeneID" id="54455558"/>
<sequence length="228" mass="25760">MVERAWTEAVILRYLQQSDGFPGRSISKLLGANVPPAGLSSITMEAAIGPTLDSFWDSYLGRPSGYWMPKEFVWHVFLQLGEAIRFIHSMKDFPGLPNVVLIDFGQANHYETEAQNPFRTRPQTAADEIAMLIEDDNGAFFQIVHTLSMSIVDKEESWDWRGFTDLLKGSLEEMFSWYEAPAIAERAKMSQKAKENIIRHLSDVSVVRSVGLSDDEIRNAIVAESEKM</sequence>
<proteinExistence type="predicted"/>
<gene>
    <name evidence="1 3" type="ORF">BDZ99DRAFT_36010</name>
</gene>
<dbReference type="OrthoDB" id="3795368at2759"/>
<dbReference type="AlphaFoldDB" id="A0A6A6YMJ1"/>
<dbReference type="SUPFAM" id="SSF56112">
    <property type="entry name" value="Protein kinase-like (PK-like)"/>
    <property type="match status" value="1"/>
</dbReference>
<evidence type="ECO:0008006" key="4">
    <source>
        <dbReference type="Google" id="ProtNLM"/>
    </source>
</evidence>
<keyword evidence="2" id="KW-1185">Reference proteome</keyword>
<dbReference type="InterPro" id="IPR011009">
    <property type="entry name" value="Kinase-like_dom_sf"/>
</dbReference>
<dbReference type="RefSeq" id="XP_033576722.1">
    <property type="nucleotide sequence ID" value="XM_033714665.1"/>
</dbReference>
<accession>A0A6A6YMJ1</accession>
<protein>
    <recommendedName>
        <fullName evidence="4">Protein kinase domain-containing protein</fullName>
    </recommendedName>
</protein>
<evidence type="ECO:0000313" key="3">
    <source>
        <dbReference type="RefSeq" id="XP_033576722.1"/>
    </source>
</evidence>
<dbReference type="Proteomes" id="UP000504636">
    <property type="component" value="Unplaced"/>
</dbReference>
<reference evidence="3" key="3">
    <citation type="submission" date="2025-04" db="UniProtKB">
        <authorList>
            <consortium name="RefSeq"/>
        </authorList>
    </citation>
    <scope>IDENTIFICATION</scope>
    <source>
        <strain evidence="3">CBS 304.34</strain>
    </source>
</reference>
<organism evidence="1">
    <name type="scientific">Mytilinidion resinicola</name>
    <dbReference type="NCBI Taxonomy" id="574789"/>
    <lineage>
        <taxon>Eukaryota</taxon>
        <taxon>Fungi</taxon>
        <taxon>Dikarya</taxon>
        <taxon>Ascomycota</taxon>
        <taxon>Pezizomycotina</taxon>
        <taxon>Dothideomycetes</taxon>
        <taxon>Pleosporomycetidae</taxon>
        <taxon>Mytilinidiales</taxon>
        <taxon>Mytilinidiaceae</taxon>
        <taxon>Mytilinidion</taxon>
    </lineage>
</organism>
<reference evidence="3" key="2">
    <citation type="submission" date="2020-04" db="EMBL/GenBank/DDBJ databases">
        <authorList>
            <consortium name="NCBI Genome Project"/>
        </authorList>
    </citation>
    <scope>NUCLEOTIDE SEQUENCE</scope>
    <source>
        <strain evidence="3">CBS 304.34</strain>
    </source>
</reference>
<name>A0A6A6YMJ1_9PEZI</name>
<evidence type="ECO:0000313" key="1">
    <source>
        <dbReference type="EMBL" id="KAF2809758.1"/>
    </source>
</evidence>
<evidence type="ECO:0000313" key="2">
    <source>
        <dbReference type="Proteomes" id="UP000504636"/>
    </source>
</evidence>
<dbReference type="EMBL" id="MU003701">
    <property type="protein sequence ID" value="KAF2809758.1"/>
    <property type="molecule type" value="Genomic_DNA"/>
</dbReference>